<evidence type="ECO:0000313" key="1">
    <source>
        <dbReference type="Proteomes" id="UP000095286"/>
    </source>
</evidence>
<protein>
    <submittedName>
        <fullName evidence="2">MFS domain-containing protein</fullName>
    </submittedName>
</protein>
<dbReference type="WBParaSite" id="RSKR_0000146100.1">
    <property type="protein sequence ID" value="RSKR_0000146100.1"/>
    <property type="gene ID" value="RSKR_0000146100"/>
</dbReference>
<dbReference type="Proteomes" id="UP000095286">
    <property type="component" value="Unplaced"/>
</dbReference>
<proteinExistence type="predicted"/>
<evidence type="ECO:0000313" key="2">
    <source>
        <dbReference type="WBParaSite" id="RSKR_0000146100.1"/>
    </source>
</evidence>
<accession>A0AC35TKA5</accession>
<organism evidence="1 2">
    <name type="scientific">Rhabditophanes sp. KR3021</name>
    <dbReference type="NCBI Taxonomy" id="114890"/>
    <lineage>
        <taxon>Eukaryota</taxon>
        <taxon>Metazoa</taxon>
        <taxon>Ecdysozoa</taxon>
        <taxon>Nematoda</taxon>
        <taxon>Chromadorea</taxon>
        <taxon>Rhabditida</taxon>
        <taxon>Tylenchina</taxon>
        <taxon>Panagrolaimomorpha</taxon>
        <taxon>Strongyloidoidea</taxon>
        <taxon>Alloionematidae</taxon>
        <taxon>Rhabditophanes</taxon>
    </lineage>
</organism>
<reference evidence="2" key="1">
    <citation type="submission" date="2016-11" db="UniProtKB">
        <authorList>
            <consortium name="WormBaseParasite"/>
        </authorList>
    </citation>
    <scope>IDENTIFICATION</scope>
    <source>
        <strain evidence="2">KR3021</strain>
    </source>
</reference>
<sequence length="208" mass="22146">METFAGIGYTAGPLIGGVLFDYGGFQLPFIVLGGTLLLTAIISVFAIKQFEDEEYDTNKGLLGLMKMPLIWIMCIAIILCAVSISFLDPTLASHLESFNLSPTMVGVMFFFCAAGYTLSAYLWGIIVDKYNCGNTLLVLGAIATMLSMFAVGPAPFIPIQKDLIITGIALTVLGVAAGALFIPTFQSSLEAAKASGYEDNFQTYGCVS</sequence>
<name>A0AC35TKA5_9BILA</name>